<dbReference type="STRING" id="106549.A0A540LDN4"/>
<dbReference type="EMBL" id="VIEB01000630">
    <property type="protein sequence ID" value="TQD84593.1"/>
    <property type="molecule type" value="Genomic_DNA"/>
</dbReference>
<gene>
    <name evidence="1" type="ORF">C1H46_029850</name>
</gene>
<evidence type="ECO:0000313" key="2">
    <source>
        <dbReference type="Proteomes" id="UP000315295"/>
    </source>
</evidence>
<dbReference type="AlphaFoldDB" id="A0A540LDN4"/>
<reference evidence="1 2" key="1">
    <citation type="journal article" date="2019" name="G3 (Bethesda)">
        <title>Sequencing of a Wild Apple (Malus baccata) Genome Unravels the Differences Between Cultivated and Wild Apple Species Regarding Disease Resistance and Cold Tolerance.</title>
        <authorList>
            <person name="Chen X."/>
        </authorList>
    </citation>
    <scope>NUCLEOTIDE SEQUENCE [LARGE SCALE GENOMIC DNA]</scope>
    <source>
        <strain evidence="2">cv. Shandingzi</strain>
        <tissue evidence="1">Leaves</tissue>
    </source>
</reference>
<dbReference type="Proteomes" id="UP000315295">
    <property type="component" value="Unassembled WGS sequence"/>
</dbReference>
<dbReference type="PANTHER" id="PTHR34484">
    <property type="entry name" value="OS02G0832600 PROTEIN"/>
    <property type="match status" value="1"/>
</dbReference>
<dbReference type="PANTHER" id="PTHR34484:SF2">
    <property type="entry name" value="OS02G0832600 PROTEIN"/>
    <property type="match status" value="1"/>
</dbReference>
<sequence>MPQFAAQKPPSSNLNLVGFTLRGDSDYSAHAHVSPSREVLRDMAKEEWGIDGYGRMKRLIWLRSPGNMMRRVVADQVRAMWRSMWRWREGWTII</sequence>
<accession>A0A540LDN4</accession>
<evidence type="ECO:0000313" key="1">
    <source>
        <dbReference type="EMBL" id="TQD84593.1"/>
    </source>
</evidence>
<proteinExistence type="predicted"/>
<name>A0A540LDN4_MALBA</name>
<comment type="caution">
    <text evidence="1">The sequence shown here is derived from an EMBL/GenBank/DDBJ whole genome shotgun (WGS) entry which is preliminary data.</text>
</comment>
<organism evidence="1 2">
    <name type="scientific">Malus baccata</name>
    <name type="common">Siberian crab apple</name>
    <name type="synonym">Pyrus baccata</name>
    <dbReference type="NCBI Taxonomy" id="106549"/>
    <lineage>
        <taxon>Eukaryota</taxon>
        <taxon>Viridiplantae</taxon>
        <taxon>Streptophyta</taxon>
        <taxon>Embryophyta</taxon>
        <taxon>Tracheophyta</taxon>
        <taxon>Spermatophyta</taxon>
        <taxon>Magnoliopsida</taxon>
        <taxon>eudicotyledons</taxon>
        <taxon>Gunneridae</taxon>
        <taxon>Pentapetalae</taxon>
        <taxon>rosids</taxon>
        <taxon>fabids</taxon>
        <taxon>Rosales</taxon>
        <taxon>Rosaceae</taxon>
        <taxon>Amygdaloideae</taxon>
        <taxon>Maleae</taxon>
        <taxon>Malus</taxon>
    </lineage>
</organism>
<protein>
    <submittedName>
        <fullName evidence="1">Uncharacterized protein</fullName>
    </submittedName>
</protein>
<keyword evidence="2" id="KW-1185">Reference proteome</keyword>